<evidence type="ECO:0000313" key="7">
    <source>
        <dbReference type="Proteomes" id="UP001220324"/>
    </source>
</evidence>
<evidence type="ECO:0000256" key="1">
    <source>
        <dbReference type="ARBA" id="ARBA00022630"/>
    </source>
</evidence>
<evidence type="ECO:0000256" key="3">
    <source>
        <dbReference type="ARBA" id="ARBA00023002"/>
    </source>
</evidence>
<evidence type="ECO:0000256" key="2">
    <source>
        <dbReference type="ARBA" id="ARBA00022827"/>
    </source>
</evidence>
<accession>A0AAD6D4S5</accession>
<reference evidence="6 7" key="1">
    <citation type="journal article" date="2023" name="IMA Fungus">
        <title>Comparative genomic study of the Penicillium genus elucidates a diverse pangenome and 15 lateral gene transfer events.</title>
        <authorList>
            <person name="Petersen C."/>
            <person name="Sorensen T."/>
            <person name="Nielsen M.R."/>
            <person name="Sondergaard T.E."/>
            <person name="Sorensen J.L."/>
            <person name="Fitzpatrick D.A."/>
            <person name="Frisvad J.C."/>
            <person name="Nielsen K.L."/>
        </authorList>
    </citation>
    <scope>NUCLEOTIDE SEQUENCE [LARGE SCALE GENOMIC DNA]</scope>
    <source>
        <strain evidence="6 7">IBT 35679</strain>
    </source>
</reference>
<sequence>MALKILICGGGCAGPALAFWLARSGHQVVVVERHPVLRATGAQIDLRGQGIEVAKRMGLINAIRSKLVDEDGVAFVDSEGKVHATIMANKTGKGAQSLTSEYEIMRGDLVRILYDATKDNVKYIFDKTVEHFEQDEKEVVAHFSDGSSDTFDILVGADGQGSRVRKAILPPDSDPYLRLGVHMAYWFIPRAEGDNNIRKSYSCSGGRMIMRRTHNATESQVYFTLRDSTPNISSIHRASIEQQKEFWTQRYHGSGWQTDRFLDGMKTTQNWYCQEVIQVRTNTWSKGRVVLLGDAAHCPSPFSGMGTSASLFGAYILAGEICRSPKDLSQAFSEYDKTLRPFVDEIQKMNPRLLRYALPESEYGVAIIRWIMWLICVLHIPQLVARYSSENRGGWLVPDYPELQRNEAME</sequence>
<protein>
    <recommendedName>
        <fullName evidence="5">FAD-binding domain-containing protein</fullName>
    </recommendedName>
</protein>
<evidence type="ECO:0000256" key="4">
    <source>
        <dbReference type="SAM" id="SignalP"/>
    </source>
</evidence>
<comment type="caution">
    <text evidence="6">The sequence shown here is derived from an EMBL/GenBank/DDBJ whole genome shotgun (WGS) entry which is preliminary data.</text>
</comment>
<evidence type="ECO:0000259" key="5">
    <source>
        <dbReference type="Pfam" id="PF01494"/>
    </source>
</evidence>
<feature type="domain" description="FAD-binding" evidence="5">
    <location>
        <begin position="4"/>
        <end position="318"/>
    </location>
</feature>
<dbReference type="EMBL" id="JAQIZZ010000002">
    <property type="protein sequence ID" value="KAJ5553504.1"/>
    <property type="molecule type" value="Genomic_DNA"/>
</dbReference>
<dbReference type="AlphaFoldDB" id="A0AAD6D4S5"/>
<dbReference type="PRINTS" id="PR00420">
    <property type="entry name" value="RNGMNOXGNASE"/>
</dbReference>
<feature type="chain" id="PRO_5041906488" description="FAD-binding domain-containing protein" evidence="4">
    <location>
        <begin position="19"/>
        <end position="410"/>
    </location>
</feature>
<dbReference type="Gene3D" id="3.50.50.60">
    <property type="entry name" value="FAD/NAD(P)-binding domain"/>
    <property type="match status" value="1"/>
</dbReference>
<dbReference type="SUPFAM" id="SSF51905">
    <property type="entry name" value="FAD/NAD(P)-binding domain"/>
    <property type="match status" value="1"/>
</dbReference>
<dbReference type="Pfam" id="PF01494">
    <property type="entry name" value="FAD_binding_3"/>
    <property type="match status" value="1"/>
</dbReference>
<dbReference type="GO" id="GO:0016491">
    <property type="term" value="F:oxidoreductase activity"/>
    <property type="evidence" value="ECO:0007669"/>
    <property type="project" value="UniProtKB-KW"/>
</dbReference>
<keyword evidence="1" id="KW-0285">Flavoprotein</keyword>
<keyword evidence="2" id="KW-0274">FAD</keyword>
<dbReference type="InterPro" id="IPR002938">
    <property type="entry name" value="FAD-bd"/>
</dbReference>
<dbReference type="PANTHER" id="PTHR46865">
    <property type="entry name" value="OXIDOREDUCTASE-RELATED"/>
    <property type="match status" value="1"/>
</dbReference>
<evidence type="ECO:0000313" key="6">
    <source>
        <dbReference type="EMBL" id="KAJ5553504.1"/>
    </source>
</evidence>
<organism evidence="6 7">
    <name type="scientific">Penicillium frequentans</name>
    <dbReference type="NCBI Taxonomy" id="3151616"/>
    <lineage>
        <taxon>Eukaryota</taxon>
        <taxon>Fungi</taxon>
        <taxon>Dikarya</taxon>
        <taxon>Ascomycota</taxon>
        <taxon>Pezizomycotina</taxon>
        <taxon>Eurotiomycetes</taxon>
        <taxon>Eurotiomycetidae</taxon>
        <taxon>Eurotiales</taxon>
        <taxon>Aspergillaceae</taxon>
        <taxon>Penicillium</taxon>
    </lineage>
</organism>
<dbReference type="GO" id="GO:0071949">
    <property type="term" value="F:FAD binding"/>
    <property type="evidence" value="ECO:0007669"/>
    <property type="project" value="InterPro"/>
</dbReference>
<dbReference type="InterPro" id="IPR036188">
    <property type="entry name" value="FAD/NAD-bd_sf"/>
</dbReference>
<keyword evidence="3" id="KW-0560">Oxidoreductase</keyword>
<dbReference type="PANTHER" id="PTHR46865:SF2">
    <property type="entry name" value="MONOOXYGENASE"/>
    <property type="match status" value="1"/>
</dbReference>
<keyword evidence="4" id="KW-0732">Signal</keyword>
<keyword evidence="7" id="KW-1185">Reference proteome</keyword>
<gene>
    <name evidence="6" type="ORF">N7494_002882</name>
</gene>
<proteinExistence type="predicted"/>
<feature type="signal peptide" evidence="4">
    <location>
        <begin position="1"/>
        <end position="18"/>
    </location>
</feature>
<dbReference type="Gene3D" id="3.30.9.10">
    <property type="entry name" value="D-Amino Acid Oxidase, subunit A, domain 2"/>
    <property type="match status" value="1"/>
</dbReference>
<dbReference type="Proteomes" id="UP001220324">
    <property type="component" value="Unassembled WGS sequence"/>
</dbReference>
<dbReference type="InterPro" id="IPR051704">
    <property type="entry name" value="FAD_aromatic-hydroxylase"/>
</dbReference>
<name>A0AAD6D4S5_9EURO</name>